<proteinExistence type="predicted"/>
<dbReference type="Proteomes" id="UP000053958">
    <property type="component" value="Unassembled WGS sequence"/>
</dbReference>
<organism evidence="1 2">
    <name type="scientific">Rasamsonia emersonii (strain ATCC 16479 / CBS 393.64 / IMI 116815)</name>
    <dbReference type="NCBI Taxonomy" id="1408163"/>
    <lineage>
        <taxon>Eukaryota</taxon>
        <taxon>Fungi</taxon>
        <taxon>Dikarya</taxon>
        <taxon>Ascomycota</taxon>
        <taxon>Pezizomycotina</taxon>
        <taxon>Eurotiomycetes</taxon>
        <taxon>Eurotiomycetidae</taxon>
        <taxon>Eurotiales</taxon>
        <taxon>Trichocomaceae</taxon>
        <taxon>Rasamsonia</taxon>
    </lineage>
</organism>
<accession>A0A0F4YTE8</accession>
<reference evidence="1 2" key="1">
    <citation type="submission" date="2015-04" db="EMBL/GenBank/DDBJ databases">
        <authorList>
            <person name="Heijne W.H."/>
            <person name="Fedorova N.D."/>
            <person name="Nierman W.C."/>
            <person name="Vollebregt A.W."/>
            <person name="Zhao Z."/>
            <person name="Wu L."/>
            <person name="Kumar M."/>
            <person name="Stam H."/>
            <person name="van den Berg M.A."/>
            <person name="Pel H.J."/>
        </authorList>
    </citation>
    <scope>NUCLEOTIDE SEQUENCE [LARGE SCALE GENOMIC DNA]</scope>
    <source>
        <strain evidence="1 2">CBS 393.64</strain>
    </source>
</reference>
<evidence type="ECO:0000313" key="2">
    <source>
        <dbReference type="Proteomes" id="UP000053958"/>
    </source>
</evidence>
<comment type="caution">
    <text evidence="1">The sequence shown here is derived from an EMBL/GenBank/DDBJ whole genome shotgun (WGS) entry which is preliminary data.</text>
</comment>
<dbReference type="RefSeq" id="XP_013327510.1">
    <property type="nucleotide sequence ID" value="XM_013472056.1"/>
</dbReference>
<evidence type="ECO:0000313" key="1">
    <source>
        <dbReference type="EMBL" id="KKA20898.1"/>
    </source>
</evidence>
<dbReference type="GeneID" id="25317419"/>
<dbReference type="AlphaFoldDB" id="A0A0F4YTE8"/>
<gene>
    <name evidence="1" type="ORF">T310_5072</name>
</gene>
<protein>
    <submittedName>
        <fullName evidence="1">Uncharacterized protein</fullName>
    </submittedName>
</protein>
<name>A0A0F4YTE8_RASE3</name>
<dbReference type="EMBL" id="LASV01000220">
    <property type="protein sequence ID" value="KKA20898.1"/>
    <property type="molecule type" value="Genomic_DNA"/>
</dbReference>
<sequence length="132" mass="15065">LVNPLALVPICEQELVDMVALNPGLHVVYDPTFLPESSVRVCYREFPYYVHLSPAFCQLAMRQVPRSPLTIQTQPYQEILSHPGWALHHTSPPASNRERKFARASCHFNALAMILWLVKGMTWKLHSHCTDS</sequence>
<keyword evidence="2" id="KW-1185">Reference proteome</keyword>
<feature type="non-terminal residue" evidence="1">
    <location>
        <position position="1"/>
    </location>
</feature>